<dbReference type="SUPFAM" id="SSF50182">
    <property type="entry name" value="Sm-like ribonucleoproteins"/>
    <property type="match status" value="1"/>
</dbReference>
<dbReference type="NCBIfam" id="TIGR02383">
    <property type="entry name" value="Hfq"/>
    <property type="match status" value="1"/>
</dbReference>
<evidence type="ECO:0000259" key="4">
    <source>
        <dbReference type="PROSITE" id="PS52002"/>
    </source>
</evidence>
<dbReference type="PANTHER" id="PTHR34772">
    <property type="entry name" value="RNA-BINDING PROTEIN HFQ"/>
    <property type="match status" value="1"/>
</dbReference>
<accession>A0A4Y6UAQ6</accession>
<sequence>MTDTTPSNAPSPHAVQDVFLCHLRRSAEAVTIFLVNGVKLQGTVSSFDRNTILLKRDGHVQLVYKSAISTIMPSTPMPRDMVEGLEEYPAAGDF</sequence>
<dbReference type="InterPro" id="IPR010920">
    <property type="entry name" value="LSM_dom_sf"/>
</dbReference>
<dbReference type="GO" id="GO:0045974">
    <property type="term" value="P:regulation of translation, ncRNA-mediated"/>
    <property type="evidence" value="ECO:0007669"/>
    <property type="project" value="TreeGrafter"/>
</dbReference>
<name>A0A4Y6UAQ6_9PROT</name>
<dbReference type="GO" id="GO:0043487">
    <property type="term" value="P:regulation of RNA stability"/>
    <property type="evidence" value="ECO:0007669"/>
    <property type="project" value="TreeGrafter"/>
</dbReference>
<keyword evidence="6" id="KW-1185">Reference proteome</keyword>
<organism evidence="5 6">
    <name type="scientific">Formicincola oecophyllae</name>
    <dbReference type="NCBI Taxonomy" id="2558361"/>
    <lineage>
        <taxon>Bacteria</taxon>
        <taxon>Pseudomonadati</taxon>
        <taxon>Pseudomonadota</taxon>
        <taxon>Alphaproteobacteria</taxon>
        <taxon>Acetobacterales</taxon>
        <taxon>Acetobacteraceae</taxon>
        <taxon>Formicincola</taxon>
    </lineage>
</organism>
<dbReference type="OrthoDB" id="9799751at2"/>
<dbReference type="EMBL" id="CP038231">
    <property type="protein sequence ID" value="QDH13658.1"/>
    <property type="molecule type" value="Genomic_DNA"/>
</dbReference>
<dbReference type="Proteomes" id="UP000318709">
    <property type="component" value="Chromosome"/>
</dbReference>
<keyword evidence="2 3" id="KW-0346">Stress response</keyword>
<dbReference type="PANTHER" id="PTHR34772:SF1">
    <property type="entry name" value="RNA-BINDING PROTEIN HFQ"/>
    <property type="match status" value="1"/>
</dbReference>
<evidence type="ECO:0000256" key="1">
    <source>
        <dbReference type="ARBA" id="ARBA00022884"/>
    </source>
</evidence>
<evidence type="ECO:0000313" key="6">
    <source>
        <dbReference type="Proteomes" id="UP000318709"/>
    </source>
</evidence>
<dbReference type="InterPro" id="IPR005001">
    <property type="entry name" value="Hfq"/>
</dbReference>
<protein>
    <recommendedName>
        <fullName evidence="3">RNA-binding protein Hfq</fullName>
    </recommendedName>
</protein>
<dbReference type="RefSeq" id="WP_141443366.1">
    <property type="nucleotide sequence ID" value="NZ_CP038231.1"/>
</dbReference>
<feature type="domain" description="Sm" evidence="4">
    <location>
        <begin position="17"/>
        <end position="77"/>
    </location>
</feature>
<dbReference type="CDD" id="cd01716">
    <property type="entry name" value="Hfq"/>
    <property type="match status" value="1"/>
</dbReference>
<dbReference type="AlphaFoldDB" id="A0A4Y6UAQ6"/>
<comment type="subunit">
    <text evidence="3">Homohexamer.</text>
</comment>
<dbReference type="HAMAP" id="MF_00436">
    <property type="entry name" value="Hfq"/>
    <property type="match status" value="1"/>
</dbReference>
<dbReference type="Gene3D" id="2.30.30.100">
    <property type="match status" value="1"/>
</dbReference>
<dbReference type="GO" id="GO:0006355">
    <property type="term" value="P:regulation of DNA-templated transcription"/>
    <property type="evidence" value="ECO:0007669"/>
    <property type="project" value="InterPro"/>
</dbReference>
<evidence type="ECO:0000256" key="2">
    <source>
        <dbReference type="ARBA" id="ARBA00023016"/>
    </source>
</evidence>
<dbReference type="GO" id="GO:0005829">
    <property type="term" value="C:cytosol"/>
    <property type="evidence" value="ECO:0007669"/>
    <property type="project" value="TreeGrafter"/>
</dbReference>
<dbReference type="GO" id="GO:0003723">
    <property type="term" value="F:RNA binding"/>
    <property type="evidence" value="ECO:0007669"/>
    <property type="project" value="UniProtKB-UniRule"/>
</dbReference>
<evidence type="ECO:0000313" key="5">
    <source>
        <dbReference type="EMBL" id="QDH13658.1"/>
    </source>
</evidence>
<gene>
    <name evidence="3 5" type="primary">hfq</name>
    <name evidence="5" type="ORF">E3E12_05035</name>
</gene>
<comment type="similarity">
    <text evidence="3">Belongs to the Hfq family.</text>
</comment>
<evidence type="ECO:0000256" key="3">
    <source>
        <dbReference type="HAMAP-Rule" id="MF_00436"/>
    </source>
</evidence>
<dbReference type="KEGG" id="swf:E3E12_05035"/>
<dbReference type="Pfam" id="PF17209">
    <property type="entry name" value="Hfq"/>
    <property type="match status" value="1"/>
</dbReference>
<keyword evidence="1 3" id="KW-0694">RNA-binding</keyword>
<reference evidence="5 6" key="1">
    <citation type="submission" date="2019-03" db="EMBL/GenBank/DDBJ databases">
        <title>The complete genome sequence of Swingsia_sp. F3b2 LMG30590(T).</title>
        <authorList>
            <person name="Chua K.-O."/>
            <person name="Chan K.-G."/>
            <person name="See-Too W.-S."/>
        </authorList>
    </citation>
    <scope>NUCLEOTIDE SEQUENCE [LARGE SCALE GENOMIC DNA]</scope>
    <source>
        <strain evidence="5 6">F3b2</strain>
    </source>
</reference>
<dbReference type="InterPro" id="IPR047575">
    <property type="entry name" value="Sm"/>
</dbReference>
<proteinExistence type="inferred from homology"/>
<dbReference type="PROSITE" id="PS52002">
    <property type="entry name" value="SM"/>
    <property type="match status" value="1"/>
</dbReference>
<comment type="function">
    <text evidence="3">RNA chaperone that binds small regulatory RNA (sRNAs) and mRNAs to facilitate mRNA translational regulation in response to envelope stress, environmental stress and changes in metabolite concentrations. Also binds with high specificity to tRNAs.</text>
</comment>